<sequence length="272" mass="30757">MKRGKHASNTAKLTCETQLARQLLSYLVSQNNFIGFTPLLRKKDFQMALFTKTVVALGLFVASVSSTAMADTCHHIDQLALDIARQTETLASESRHYRHTPEYRHLLSDTREMARLADHMHDLAHHHGSISHLASDLAQLDAKFHHVESLFDHIEHSASYGYGHIHSNTSHVKRLLNSIANDIHHLEQDLATLRTPVCTTPVVVARPPIYTPRITYPRPTPSYNRHPQHDRHNSIGHDSHRRGSSVHDSNRRPSRGRTLSFGGGSTRFTVKF</sequence>
<evidence type="ECO:0000256" key="2">
    <source>
        <dbReference type="SAM" id="Phobius"/>
    </source>
</evidence>
<proteinExistence type="predicted"/>
<protein>
    <submittedName>
        <fullName evidence="3">Uncharacterized protein</fullName>
    </submittedName>
</protein>
<evidence type="ECO:0000313" key="4">
    <source>
        <dbReference type="Proteomes" id="UP001158067"/>
    </source>
</evidence>
<accession>A0ABY1QGN1</accession>
<evidence type="ECO:0000313" key="3">
    <source>
        <dbReference type="EMBL" id="SMP67279.1"/>
    </source>
</evidence>
<dbReference type="Proteomes" id="UP001158067">
    <property type="component" value="Unassembled WGS sequence"/>
</dbReference>
<feature type="transmembrane region" description="Helical" evidence="2">
    <location>
        <begin position="49"/>
        <end position="70"/>
    </location>
</feature>
<keyword evidence="2" id="KW-0812">Transmembrane</keyword>
<evidence type="ECO:0000256" key="1">
    <source>
        <dbReference type="SAM" id="MobiDB-lite"/>
    </source>
</evidence>
<comment type="caution">
    <text evidence="3">The sequence shown here is derived from an EMBL/GenBank/DDBJ whole genome shotgun (WGS) entry which is preliminary data.</text>
</comment>
<name>A0ABY1QGN1_9BACT</name>
<dbReference type="EMBL" id="FXUG01000010">
    <property type="protein sequence ID" value="SMP67279.1"/>
    <property type="molecule type" value="Genomic_DNA"/>
</dbReference>
<keyword evidence="2" id="KW-0472">Membrane</keyword>
<keyword evidence="4" id="KW-1185">Reference proteome</keyword>
<reference evidence="3 4" key="1">
    <citation type="submission" date="2017-05" db="EMBL/GenBank/DDBJ databases">
        <authorList>
            <person name="Varghese N."/>
            <person name="Submissions S."/>
        </authorList>
    </citation>
    <scope>NUCLEOTIDE SEQUENCE [LARGE SCALE GENOMIC DNA]</scope>
    <source>
        <strain evidence="3 4">DSM 25457</strain>
    </source>
</reference>
<gene>
    <name evidence="3" type="ORF">SAMN06265222_110135</name>
</gene>
<keyword evidence="2" id="KW-1133">Transmembrane helix</keyword>
<feature type="region of interest" description="Disordered" evidence="1">
    <location>
        <begin position="213"/>
        <end position="272"/>
    </location>
</feature>
<organism evidence="3 4">
    <name type="scientific">Neorhodopirellula lusitana</name>
    <dbReference type="NCBI Taxonomy" id="445327"/>
    <lineage>
        <taxon>Bacteria</taxon>
        <taxon>Pseudomonadati</taxon>
        <taxon>Planctomycetota</taxon>
        <taxon>Planctomycetia</taxon>
        <taxon>Pirellulales</taxon>
        <taxon>Pirellulaceae</taxon>
        <taxon>Neorhodopirellula</taxon>
    </lineage>
</organism>